<dbReference type="EMBL" id="JBGBZA010000002">
    <property type="protein sequence ID" value="MEY9318595.1"/>
    <property type="molecule type" value="Genomic_DNA"/>
</dbReference>
<gene>
    <name evidence="1" type="ORF">ABIF29_005394</name>
</gene>
<evidence type="ECO:0000313" key="2">
    <source>
        <dbReference type="Proteomes" id="UP001565471"/>
    </source>
</evidence>
<keyword evidence="2" id="KW-1185">Reference proteome</keyword>
<dbReference type="Proteomes" id="UP001565471">
    <property type="component" value="Unassembled WGS sequence"/>
</dbReference>
<accession>A0ABV4F560</accession>
<proteinExistence type="predicted"/>
<protein>
    <submittedName>
        <fullName evidence="1">Uncharacterized protein</fullName>
    </submittedName>
</protein>
<organism evidence="1 2">
    <name type="scientific">Bradyrhizobium elkanii</name>
    <dbReference type="NCBI Taxonomy" id="29448"/>
    <lineage>
        <taxon>Bacteria</taxon>
        <taxon>Pseudomonadati</taxon>
        <taxon>Pseudomonadota</taxon>
        <taxon>Alphaproteobacteria</taxon>
        <taxon>Hyphomicrobiales</taxon>
        <taxon>Nitrobacteraceae</taxon>
        <taxon>Bradyrhizobium</taxon>
    </lineage>
</organism>
<comment type="caution">
    <text evidence="1">The sequence shown here is derived from an EMBL/GenBank/DDBJ whole genome shotgun (WGS) entry which is preliminary data.</text>
</comment>
<sequence>MSKRTAVLVVKKSTAFGPSVRNASTRAASKLLPASWRR</sequence>
<evidence type="ECO:0000313" key="1">
    <source>
        <dbReference type="EMBL" id="MEY9318595.1"/>
    </source>
</evidence>
<reference evidence="1 2" key="1">
    <citation type="submission" date="2024-07" db="EMBL/GenBank/DDBJ databases">
        <title>Genomic Encyclopedia of Type Strains, Phase V (KMG-V): Genome sequencing to study the core and pangenomes of soil and plant-associated prokaryotes.</title>
        <authorList>
            <person name="Whitman W."/>
        </authorList>
    </citation>
    <scope>NUCLEOTIDE SEQUENCE [LARGE SCALE GENOMIC DNA]</scope>
    <source>
        <strain evidence="1 2">USDA 415</strain>
    </source>
</reference>
<name>A0ABV4F560_BRAEL</name>